<evidence type="ECO:0000256" key="2">
    <source>
        <dbReference type="ARBA" id="ARBA00022475"/>
    </source>
</evidence>
<feature type="transmembrane region" description="Helical" evidence="6">
    <location>
        <begin position="119"/>
        <end position="150"/>
    </location>
</feature>
<keyword evidence="4 6" id="KW-1133">Transmembrane helix</keyword>
<name>A0A238IWV0_9RHOB</name>
<dbReference type="PANTHER" id="PTHR33545:SF5">
    <property type="entry name" value="UPF0750 MEMBRANE PROTEIN YITT"/>
    <property type="match status" value="1"/>
</dbReference>
<feature type="transmembrane region" description="Helical" evidence="6">
    <location>
        <begin position="157"/>
        <end position="176"/>
    </location>
</feature>
<feature type="transmembrane region" description="Helical" evidence="6">
    <location>
        <begin position="21"/>
        <end position="38"/>
    </location>
</feature>
<dbReference type="Pfam" id="PF02588">
    <property type="entry name" value="YitT_membrane"/>
    <property type="match status" value="1"/>
</dbReference>
<evidence type="ECO:0000256" key="4">
    <source>
        <dbReference type="ARBA" id="ARBA00022989"/>
    </source>
</evidence>
<dbReference type="PANTHER" id="PTHR33545">
    <property type="entry name" value="UPF0750 MEMBRANE PROTEIN YITT-RELATED"/>
    <property type="match status" value="1"/>
</dbReference>
<dbReference type="GO" id="GO:0005886">
    <property type="term" value="C:plasma membrane"/>
    <property type="evidence" value="ECO:0007669"/>
    <property type="project" value="UniProtKB-SubCell"/>
</dbReference>
<keyword evidence="3 6" id="KW-0812">Transmembrane</keyword>
<keyword evidence="2" id="KW-1003">Cell membrane</keyword>
<dbReference type="AlphaFoldDB" id="A0A238IWV0"/>
<evidence type="ECO:0000256" key="1">
    <source>
        <dbReference type="ARBA" id="ARBA00004651"/>
    </source>
</evidence>
<feature type="transmembrane region" description="Helical" evidence="6">
    <location>
        <begin position="58"/>
        <end position="80"/>
    </location>
</feature>
<dbReference type="InterPro" id="IPR003740">
    <property type="entry name" value="YitT"/>
</dbReference>
<evidence type="ECO:0000313" key="8">
    <source>
        <dbReference type="Proteomes" id="UP000201838"/>
    </source>
</evidence>
<sequence length="208" mass="22389">MTTPMGEPHKPKINHSLYEDAQAFLLGTALCALGLQFVTHLGLITGQTAGLAVLLSYVSGYGLGLVFFAVNLPFWALAWFRMGPRFTFKSIIAVAILSVMTELLPQAVVISHLSAPVGAALAGALIGMGLIVLFRHGASLGGVGVLALFLQERLKIQAGWTQLTFDALLFVAAFFVLQWEMVIWSLLGAVIVNLIVAVNHRGDRYIAR</sequence>
<dbReference type="RefSeq" id="WP_245813618.1">
    <property type="nucleotide sequence ID" value="NZ_FXXQ01000001.1"/>
</dbReference>
<dbReference type="InterPro" id="IPR051461">
    <property type="entry name" value="UPF0750_membrane"/>
</dbReference>
<proteinExistence type="predicted"/>
<keyword evidence="8" id="KW-1185">Reference proteome</keyword>
<dbReference type="EMBL" id="FXXQ01000001">
    <property type="protein sequence ID" value="SMX22154.1"/>
    <property type="molecule type" value="Genomic_DNA"/>
</dbReference>
<feature type="transmembrane region" description="Helical" evidence="6">
    <location>
        <begin position="182"/>
        <end position="199"/>
    </location>
</feature>
<accession>A0A238IWV0</accession>
<evidence type="ECO:0000313" key="7">
    <source>
        <dbReference type="EMBL" id="SMX22154.1"/>
    </source>
</evidence>
<evidence type="ECO:0000256" key="6">
    <source>
        <dbReference type="SAM" id="Phobius"/>
    </source>
</evidence>
<dbReference type="Proteomes" id="UP000201838">
    <property type="component" value="Unassembled WGS sequence"/>
</dbReference>
<keyword evidence="5 6" id="KW-0472">Membrane</keyword>
<evidence type="ECO:0000256" key="5">
    <source>
        <dbReference type="ARBA" id="ARBA00023136"/>
    </source>
</evidence>
<protein>
    <recommendedName>
        <fullName evidence="9">YitT family protein</fullName>
    </recommendedName>
</protein>
<feature type="transmembrane region" description="Helical" evidence="6">
    <location>
        <begin position="92"/>
        <end position="113"/>
    </location>
</feature>
<evidence type="ECO:0008006" key="9">
    <source>
        <dbReference type="Google" id="ProtNLM"/>
    </source>
</evidence>
<gene>
    <name evidence="7" type="ORF">BOA8489_00244</name>
</gene>
<organism evidence="7 8">
    <name type="scientific">Boseongicola aestuarii</name>
    <dbReference type="NCBI Taxonomy" id="1470561"/>
    <lineage>
        <taxon>Bacteria</taxon>
        <taxon>Pseudomonadati</taxon>
        <taxon>Pseudomonadota</taxon>
        <taxon>Alphaproteobacteria</taxon>
        <taxon>Rhodobacterales</taxon>
        <taxon>Paracoccaceae</taxon>
        <taxon>Boseongicola</taxon>
    </lineage>
</organism>
<comment type="subcellular location">
    <subcellularLocation>
        <location evidence="1">Cell membrane</location>
        <topology evidence="1">Multi-pass membrane protein</topology>
    </subcellularLocation>
</comment>
<evidence type="ECO:0000256" key="3">
    <source>
        <dbReference type="ARBA" id="ARBA00022692"/>
    </source>
</evidence>
<reference evidence="7 8" key="1">
    <citation type="submission" date="2017-05" db="EMBL/GenBank/DDBJ databases">
        <authorList>
            <person name="Song R."/>
            <person name="Chenine A.L."/>
            <person name="Ruprecht R.M."/>
        </authorList>
    </citation>
    <scope>NUCLEOTIDE SEQUENCE [LARGE SCALE GENOMIC DNA]</scope>
    <source>
        <strain evidence="7 8">CECT 8489</strain>
    </source>
</reference>